<dbReference type="SUPFAM" id="SSF52317">
    <property type="entry name" value="Class I glutamine amidotransferase-like"/>
    <property type="match status" value="1"/>
</dbReference>
<evidence type="ECO:0000313" key="11">
    <source>
        <dbReference type="Proteomes" id="UP000002730"/>
    </source>
</evidence>
<feature type="active site" description="Nucleophile" evidence="7">
    <location>
        <position position="336"/>
    </location>
</feature>
<feature type="site" description="Increases nucleophilicity of active site Cys" evidence="7">
    <location>
        <position position="436"/>
    </location>
</feature>
<dbReference type="HAMAP" id="MF_00027">
    <property type="entry name" value="CobB_CbiA"/>
    <property type="match status" value="1"/>
</dbReference>
<evidence type="ECO:0000256" key="5">
    <source>
        <dbReference type="ARBA" id="ARBA00022842"/>
    </source>
</evidence>
<dbReference type="SUPFAM" id="SSF52540">
    <property type="entry name" value="P-loop containing nucleoside triphosphate hydrolases"/>
    <property type="match status" value="1"/>
</dbReference>
<dbReference type="InterPro" id="IPR011698">
    <property type="entry name" value="GATase_3"/>
</dbReference>
<protein>
    <recommendedName>
        <fullName evidence="7">Cobyrinate a,c-diamide synthase</fullName>
        <ecNumber evidence="7">6.3.5.11</ecNumber>
    </recommendedName>
    <alternativeName>
        <fullName evidence="7">Cobyrinic acid a,c-diamide synthetase</fullName>
    </alternativeName>
</protein>
<dbReference type="Gene3D" id="3.40.50.300">
    <property type="entry name" value="P-loop containing nucleotide triphosphate hydrolases"/>
    <property type="match status" value="1"/>
</dbReference>
<keyword evidence="11" id="KW-1185">Reference proteome</keyword>
<dbReference type="AlphaFoldDB" id="D9SNZ8"/>
<dbReference type="HOGENOM" id="CLU_022752_2_0_9"/>
<keyword evidence="7" id="KW-0169">Cobalamin biosynthesis</keyword>
<comment type="similarity">
    <text evidence="7">Belongs to the CobB/CbiA family.</text>
</comment>
<dbReference type="eggNOG" id="COG1797">
    <property type="taxonomic scope" value="Bacteria"/>
</dbReference>
<feature type="domain" description="CobQ/CobB/MinD/ParA nucleotide binding" evidence="8">
    <location>
        <begin position="5"/>
        <end position="188"/>
    </location>
</feature>
<dbReference type="CDD" id="cd03130">
    <property type="entry name" value="GATase1_CobB"/>
    <property type="match status" value="1"/>
</dbReference>
<reference evidence="10 11" key="1">
    <citation type="submission" date="2010-08" db="EMBL/GenBank/DDBJ databases">
        <title>Complete sequence of Clostridium cellulovorans 743B.</title>
        <authorList>
            <consortium name="US DOE Joint Genome Institute"/>
            <person name="Lucas S."/>
            <person name="Copeland A."/>
            <person name="Lapidus A."/>
            <person name="Cheng J.-F."/>
            <person name="Bruce D."/>
            <person name="Goodwin L."/>
            <person name="Pitluck S."/>
            <person name="Chertkov O."/>
            <person name="Detter J.C."/>
            <person name="Han C."/>
            <person name="Tapia R."/>
            <person name="Land M."/>
            <person name="Hauser L."/>
            <person name="Chang Y.-J."/>
            <person name="Jeffries C."/>
            <person name="Kyrpides N."/>
            <person name="Ivanova N."/>
            <person name="Mikhailova N."/>
            <person name="Hemme C.L."/>
            <person name="Woyke T."/>
        </authorList>
    </citation>
    <scope>NUCLEOTIDE SEQUENCE [LARGE SCALE GENOMIC DNA]</scope>
    <source>
        <strain evidence="11">ATCC 35296 / DSM 3052 / OCM 3 / 743B</strain>
    </source>
</reference>
<dbReference type="EC" id="6.3.5.11" evidence="7"/>
<comment type="function">
    <text evidence="7">Catalyzes the ATP-dependent amidation of the two carboxylate groups at positions a and c of cobyrinate, using either L-glutamine or ammonia as the nitrogen source.</text>
</comment>
<evidence type="ECO:0000256" key="2">
    <source>
        <dbReference type="ARBA" id="ARBA00022598"/>
    </source>
</evidence>
<comment type="pathway">
    <text evidence="7">Cofactor biosynthesis; adenosylcobalamin biosynthesis; cob(II)yrinate a,c-diamide from sirohydrochlorin (anaerobic route): step 10/10.</text>
</comment>
<dbReference type="RefSeq" id="WP_010076811.1">
    <property type="nucleotide sequence ID" value="NC_014393.1"/>
</dbReference>
<gene>
    <name evidence="7" type="primary">cbiA</name>
    <name evidence="10" type="ordered locus">Clocel_2223</name>
</gene>
<dbReference type="GO" id="GO:0005524">
    <property type="term" value="F:ATP binding"/>
    <property type="evidence" value="ECO:0007669"/>
    <property type="project" value="UniProtKB-UniRule"/>
</dbReference>
<evidence type="ECO:0000256" key="7">
    <source>
        <dbReference type="HAMAP-Rule" id="MF_00027"/>
    </source>
</evidence>
<dbReference type="STRING" id="573061.Clocel_2223"/>
<dbReference type="NCBIfam" id="TIGR00379">
    <property type="entry name" value="cobB"/>
    <property type="match status" value="1"/>
</dbReference>
<dbReference type="InterPro" id="IPR029062">
    <property type="entry name" value="Class_I_gatase-like"/>
</dbReference>
<evidence type="ECO:0000259" key="9">
    <source>
        <dbReference type="Pfam" id="PF07685"/>
    </source>
</evidence>
<dbReference type="Pfam" id="PF07685">
    <property type="entry name" value="GATase_3"/>
    <property type="match status" value="1"/>
</dbReference>
<evidence type="ECO:0000256" key="6">
    <source>
        <dbReference type="ARBA" id="ARBA00022962"/>
    </source>
</evidence>
<dbReference type="InterPro" id="IPR004484">
    <property type="entry name" value="CbiA/CobB_synth"/>
</dbReference>
<dbReference type="UniPathway" id="UPA00148">
    <property type="reaction ID" value="UER00231"/>
</dbReference>
<dbReference type="PANTHER" id="PTHR43873">
    <property type="entry name" value="COBYRINATE A,C-DIAMIDE SYNTHASE"/>
    <property type="match status" value="1"/>
</dbReference>
<keyword evidence="5 7" id="KW-0460">Magnesium</keyword>
<proteinExistence type="inferred from homology"/>
<keyword evidence="3 7" id="KW-0547">Nucleotide-binding</keyword>
<dbReference type="InterPro" id="IPR002586">
    <property type="entry name" value="CobQ/CobB/MinD/ParA_Nub-bd_dom"/>
</dbReference>
<dbReference type="InterPro" id="IPR027417">
    <property type="entry name" value="P-loop_NTPase"/>
</dbReference>
<dbReference type="PROSITE" id="PS51274">
    <property type="entry name" value="GATASE_COBBQ"/>
    <property type="match status" value="1"/>
</dbReference>
<comment type="cofactor">
    <cofactor evidence="1 7">
        <name>Mg(2+)</name>
        <dbReference type="ChEBI" id="CHEBI:18420"/>
    </cofactor>
</comment>
<name>D9SNZ8_CLOC7</name>
<evidence type="ECO:0000259" key="8">
    <source>
        <dbReference type="Pfam" id="PF01656"/>
    </source>
</evidence>
<evidence type="ECO:0000313" key="10">
    <source>
        <dbReference type="EMBL" id="ADL51963.1"/>
    </source>
</evidence>
<dbReference type="EMBL" id="CP002160">
    <property type="protein sequence ID" value="ADL51963.1"/>
    <property type="molecule type" value="Genomic_DNA"/>
</dbReference>
<dbReference type="PANTHER" id="PTHR43873:SF1">
    <property type="entry name" value="COBYRINATE A,C-DIAMIDE SYNTHASE"/>
    <property type="match status" value="1"/>
</dbReference>
<sequence length="462" mass="51705">MGNRIIIAGSNSGCGKTTITAGIIKGFINRGLNVDSYKCGPDYIDPMFHSYITKKPSRNLDSFFLNKNDLNYLLYNTSKDADLSIIEGVMGLYDGLAMTTRASTYEVAEYTNTPIIVVINVTGMATTLLSIIKGILEYQKAKLIKGVILNNCSAGMYSIFKDAIEQEFDIKVVGYVQFNEEISLDSRHLGLVLAKEIEDLDCKLTKVGEMAEATIDLDEIYKISKAAVNLDCIIPDFQKTIKEFTKSMKDKVRIAVAYDNAFCFYYKDNLELLERLGAELVYFSPLNDESLPEDIDGIYIGGGYPELYLEKLSSNKTMLEELKNLVKGEIPIIAECGGYMYLSNSITGNTGNTYTMVEGIDSNIYMTKNLNPRFGYITLEAKSDSLILNANEKAKGHEFHYSKDDGKYQGFTITKPSGKQWSDVAASETNYCGYPHLYFYSNVNIAINFIKKAQDYRREGLI</sequence>
<dbReference type="Gene3D" id="3.40.50.880">
    <property type="match status" value="1"/>
</dbReference>
<keyword evidence="6 7" id="KW-0315">Glutamine amidotransferase</keyword>
<organism evidence="10 11">
    <name type="scientific">Clostridium cellulovorans (strain ATCC 35296 / DSM 3052 / OCM 3 / 743B)</name>
    <dbReference type="NCBI Taxonomy" id="573061"/>
    <lineage>
        <taxon>Bacteria</taxon>
        <taxon>Bacillati</taxon>
        <taxon>Bacillota</taxon>
        <taxon>Clostridia</taxon>
        <taxon>Eubacteriales</taxon>
        <taxon>Clostridiaceae</taxon>
        <taxon>Clostridium</taxon>
    </lineage>
</organism>
<keyword evidence="2 7" id="KW-0436">Ligase</keyword>
<dbReference type="Pfam" id="PF01656">
    <property type="entry name" value="CbiA"/>
    <property type="match status" value="1"/>
</dbReference>
<dbReference type="Proteomes" id="UP000002730">
    <property type="component" value="Chromosome"/>
</dbReference>
<dbReference type="NCBIfam" id="NF002204">
    <property type="entry name" value="PRK01077.1"/>
    <property type="match status" value="1"/>
</dbReference>
<dbReference type="KEGG" id="ccb:Clocel_2223"/>
<feature type="domain" description="CobB/CobQ-like glutamine amidotransferase" evidence="9">
    <location>
        <begin position="253"/>
        <end position="440"/>
    </location>
</feature>
<evidence type="ECO:0000256" key="1">
    <source>
        <dbReference type="ARBA" id="ARBA00001946"/>
    </source>
</evidence>
<comment type="miscellaneous">
    <text evidence="7">The a and c carboxylates of cobyrinate are activated for nucleophilic attack via formation of a phosphorylated intermediate by ATP. CbiA catalyzes first the amidation of the c-carboxylate, and then that of the a-carboxylate.</text>
</comment>
<comment type="catalytic activity">
    <reaction evidence="7">
        <text>cob(II)yrinate + 2 L-glutamine + 2 ATP + 2 H2O = cob(II)yrinate a,c diamide + 2 L-glutamate + 2 ADP + 2 phosphate + 2 H(+)</text>
        <dbReference type="Rhea" id="RHEA:26289"/>
        <dbReference type="ChEBI" id="CHEBI:15377"/>
        <dbReference type="ChEBI" id="CHEBI:15378"/>
        <dbReference type="ChEBI" id="CHEBI:29985"/>
        <dbReference type="ChEBI" id="CHEBI:30616"/>
        <dbReference type="ChEBI" id="CHEBI:43474"/>
        <dbReference type="ChEBI" id="CHEBI:58359"/>
        <dbReference type="ChEBI" id="CHEBI:58537"/>
        <dbReference type="ChEBI" id="CHEBI:58894"/>
        <dbReference type="ChEBI" id="CHEBI:456216"/>
        <dbReference type="EC" id="6.3.5.11"/>
    </reaction>
</comment>
<dbReference type="GO" id="GO:0042242">
    <property type="term" value="F:cobyrinic acid a,c-diamide synthase activity"/>
    <property type="evidence" value="ECO:0007669"/>
    <property type="project" value="UniProtKB-UniRule"/>
</dbReference>
<dbReference type="OrthoDB" id="9764035at2"/>
<evidence type="ECO:0000256" key="3">
    <source>
        <dbReference type="ARBA" id="ARBA00022741"/>
    </source>
</evidence>
<evidence type="ECO:0000256" key="4">
    <source>
        <dbReference type="ARBA" id="ARBA00022840"/>
    </source>
</evidence>
<dbReference type="CDD" id="cd05388">
    <property type="entry name" value="CobB_N"/>
    <property type="match status" value="1"/>
</dbReference>
<comment type="domain">
    <text evidence="7">Comprises of two domains. The C-terminal domain contains the binding site for glutamine and catalyzes the hydrolysis of this substrate to glutamate and ammonia. The N-terminal domain is anticipated to bind ATP and cobyrinate and catalyzes the ultimate synthesis of the diamide product. The ammonia produced via the glutaminase domain is probably translocated to the adjacent domain via a molecular tunnel, where it reacts with an activated intermediate.</text>
</comment>
<accession>D9SNZ8</accession>
<dbReference type="GO" id="GO:0009236">
    <property type="term" value="P:cobalamin biosynthetic process"/>
    <property type="evidence" value="ECO:0007669"/>
    <property type="project" value="UniProtKB-UniRule"/>
</dbReference>
<keyword evidence="4 7" id="KW-0067">ATP-binding</keyword>